<dbReference type="Proteomes" id="UP000823201">
    <property type="component" value="Unassembled WGS sequence"/>
</dbReference>
<dbReference type="PANTHER" id="PTHR12526:SF640">
    <property type="entry name" value="COLANIC ACID BIOSYNTHESIS GLYCOSYLTRANSFERASE WCAL-RELATED"/>
    <property type="match status" value="1"/>
</dbReference>
<sequence>MPKIAVVRNWFLPISETFIYSELVNLHAATAIVCCKKEMNQDQFPFDPVFKYKSNEALSAILRKEHIALIHARFGLTGADLLQVKQELGMPMLTSFHGFDLPTNVKSMQKYKGRLDLLFQEGEAFTVTSKNMKKILVAYGCPESKIFVHHSGIEIEKFPFRDSIIPENSVITILSVGRLVPKKGMNDLIEAFNQVQHQWPNVRLRIAGEGPLRHELVNQVKRLNLDQTVTFLGALSYEDIRNEMQQAQVFALASVTTKDGNQEGIPNVLKEALATGLPVVSTRHAGIPELIRNGESGILVPEHDTAGLAQALLKLIKNPDQWKPMAKQGRKTVTKLFNAKKQVDELENIYQKVIEEFNQRGKEQTDDANKRDHTDL</sequence>
<evidence type="ECO:0000313" key="6">
    <source>
        <dbReference type="EMBL" id="MBM7659145.1"/>
    </source>
</evidence>
<keyword evidence="7" id="KW-1185">Reference proteome</keyword>
<evidence type="ECO:0000256" key="2">
    <source>
        <dbReference type="ARBA" id="ARBA00022676"/>
    </source>
</evidence>
<dbReference type="Pfam" id="PF00534">
    <property type="entry name" value="Glycos_transf_1"/>
    <property type="match status" value="1"/>
</dbReference>
<protein>
    <submittedName>
        <fullName evidence="6">Glycosyltransferase involved in cell wall biosynthesis</fullName>
    </submittedName>
</protein>
<dbReference type="RefSeq" id="WP_205007685.1">
    <property type="nucleotide sequence ID" value="NZ_CBCRXA010000036.1"/>
</dbReference>
<keyword evidence="2" id="KW-0328">Glycosyltransferase</keyword>
<proteinExistence type="inferred from homology"/>
<evidence type="ECO:0000313" key="7">
    <source>
        <dbReference type="Proteomes" id="UP000823201"/>
    </source>
</evidence>
<dbReference type="SUPFAM" id="SSF53756">
    <property type="entry name" value="UDP-Glycosyltransferase/glycogen phosphorylase"/>
    <property type="match status" value="1"/>
</dbReference>
<evidence type="ECO:0000256" key="1">
    <source>
        <dbReference type="ARBA" id="ARBA00009481"/>
    </source>
</evidence>
<evidence type="ECO:0000256" key="3">
    <source>
        <dbReference type="ARBA" id="ARBA00022679"/>
    </source>
</evidence>
<reference evidence="6 7" key="1">
    <citation type="submission" date="2021-01" db="EMBL/GenBank/DDBJ databases">
        <title>Genomic Encyclopedia of Type Strains, Phase IV (KMG-IV): sequencing the most valuable type-strain genomes for metagenomic binning, comparative biology and taxonomic classification.</title>
        <authorList>
            <person name="Goeker M."/>
        </authorList>
    </citation>
    <scope>NUCLEOTIDE SEQUENCE [LARGE SCALE GENOMIC DNA]</scope>
    <source>
        <strain evidence="6 7">DSM 100968</strain>
    </source>
</reference>
<dbReference type="PANTHER" id="PTHR12526">
    <property type="entry name" value="GLYCOSYLTRANSFERASE"/>
    <property type="match status" value="1"/>
</dbReference>
<dbReference type="EMBL" id="JAFBEV010000037">
    <property type="protein sequence ID" value="MBM7659145.1"/>
    <property type="molecule type" value="Genomic_DNA"/>
</dbReference>
<feature type="domain" description="Glycosyltransferase subfamily 4-like N-terminal" evidence="5">
    <location>
        <begin position="48"/>
        <end position="156"/>
    </location>
</feature>
<evidence type="ECO:0000259" key="5">
    <source>
        <dbReference type="Pfam" id="PF13439"/>
    </source>
</evidence>
<gene>
    <name evidence="6" type="ORF">JOC27_002650</name>
</gene>
<keyword evidence="3" id="KW-0808">Transferase</keyword>
<accession>A0ABS2QCI2</accession>
<comment type="similarity">
    <text evidence="1">Belongs to the glycosyltransferase group 1 family. Glycosyltransferase 4 subfamily.</text>
</comment>
<dbReference type="InterPro" id="IPR001296">
    <property type="entry name" value="Glyco_trans_1"/>
</dbReference>
<comment type="caution">
    <text evidence="6">The sequence shown here is derived from an EMBL/GenBank/DDBJ whole genome shotgun (WGS) entry which is preliminary data.</text>
</comment>
<evidence type="ECO:0000259" key="4">
    <source>
        <dbReference type="Pfam" id="PF00534"/>
    </source>
</evidence>
<organism evidence="6 7">
    <name type="scientific">Sporolactobacillus spathodeae</name>
    <dbReference type="NCBI Taxonomy" id="1465502"/>
    <lineage>
        <taxon>Bacteria</taxon>
        <taxon>Bacillati</taxon>
        <taxon>Bacillota</taxon>
        <taxon>Bacilli</taxon>
        <taxon>Bacillales</taxon>
        <taxon>Sporolactobacillaceae</taxon>
        <taxon>Sporolactobacillus</taxon>
    </lineage>
</organism>
<dbReference type="Pfam" id="PF13439">
    <property type="entry name" value="Glyco_transf_4"/>
    <property type="match status" value="1"/>
</dbReference>
<name>A0ABS2QCI2_9BACL</name>
<dbReference type="InterPro" id="IPR028098">
    <property type="entry name" value="Glyco_trans_4-like_N"/>
</dbReference>
<dbReference type="Gene3D" id="3.40.50.2000">
    <property type="entry name" value="Glycogen Phosphorylase B"/>
    <property type="match status" value="2"/>
</dbReference>
<feature type="domain" description="Glycosyl transferase family 1" evidence="4">
    <location>
        <begin position="170"/>
        <end position="331"/>
    </location>
</feature>